<organism evidence="4 5">
    <name type="scientific">Lacrimispora saccharolytica (strain ATCC 35040 / DSM 2544 / NRCC 2533 / WM1)</name>
    <name type="common">Clostridium saccharolyticum</name>
    <dbReference type="NCBI Taxonomy" id="610130"/>
    <lineage>
        <taxon>Bacteria</taxon>
        <taxon>Bacillati</taxon>
        <taxon>Bacillota</taxon>
        <taxon>Clostridia</taxon>
        <taxon>Lachnospirales</taxon>
        <taxon>Lachnospiraceae</taxon>
        <taxon>Lacrimispora</taxon>
    </lineage>
</organism>
<dbReference type="PANTHER" id="PTHR43790:SF8">
    <property type="entry name" value="SUGAR ABC TRANSPORTER ATP-BINDING PROTEIN"/>
    <property type="match status" value="1"/>
</dbReference>
<dbReference type="PANTHER" id="PTHR43790">
    <property type="entry name" value="CARBOHYDRATE TRANSPORT ATP-BINDING PROTEIN MG119-RELATED"/>
    <property type="match status" value="1"/>
</dbReference>
<evidence type="ECO:0000313" key="4">
    <source>
        <dbReference type="EMBL" id="ADL04490.1"/>
    </source>
</evidence>
<name>D9R039_LACSW</name>
<dbReference type="InterPro" id="IPR003439">
    <property type="entry name" value="ABC_transporter-like_ATP-bd"/>
</dbReference>
<dbReference type="EMBL" id="CP002109">
    <property type="protein sequence ID" value="ADL04490.1"/>
    <property type="molecule type" value="Genomic_DNA"/>
</dbReference>
<sequence length="481" mass="55304">MRKEILRLNHVTLEENGERYLDNLDFYILQGEIMGFIISDAKGCNQLIRLICHNIPISFGGVYYEGNRVNHYSHPDFTDNRVYVIEERGRLIDSLTISDNLFVMRKGFKKYIINRRVLDHQVELLMGALGLSIDPKRRVSSLNSFERCVTELLKAILTGCRFIILDRVSNFLSQMELKQFQDIIRKQAGRGIAFLYMGNHHQEVFQIADRAALFHHGTIWKVFEKEEMVETALQPYTISFDLSGSRIREPMEEAVLKLEGVHLSGKELVSFSLKRGECLMILDTDNQTWEPLVEVLSGCRGISGGRIFLGDRIFAGEEPKDFFSEGVAVIPDDPSETFLFQDMSYMENLTFLLDRKVRLGNIKRSHLRSVNQEYRKKAGPCIDAAKIDHLSLREKYGLAYYRIHLLHPKVVVCVQPLAKGDMYLRRYVLDLIQELKNSGISVLILTSNLADNMDVSDRMIILQDGKAAAEYGKEEFYKVGW</sequence>
<dbReference type="PROSITE" id="PS50893">
    <property type="entry name" value="ABC_TRANSPORTER_2"/>
    <property type="match status" value="2"/>
</dbReference>
<dbReference type="Pfam" id="PF00005">
    <property type="entry name" value="ABC_tran"/>
    <property type="match status" value="1"/>
</dbReference>
<dbReference type="HOGENOM" id="CLU_000604_92_3_9"/>
<dbReference type="OrthoDB" id="2078674at2"/>
<evidence type="ECO:0000313" key="5">
    <source>
        <dbReference type="Proteomes" id="UP000001662"/>
    </source>
</evidence>
<dbReference type="EC" id="3.6.3.17" evidence="4"/>
<dbReference type="AlphaFoldDB" id="D9R039"/>
<protein>
    <submittedName>
        <fullName evidence="4">Monosaccharide-transporting ATPase</fullName>
        <ecNumber evidence="4">3.6.3.17</ecNumber>
    </submittedName>
</protein>
<dbReference type="InterPro" id="IPR050107">
    <property type="entry name" value="ABC_carbohydrate_import_ATPase"/>
</dbReference>
<evidence type="ECO:0000256" key="2">
    <source>
        <dbReference type="ARBA" id="ARBA00022840"/>
    </source>
</evidence>
<accession>D9R039</accession>
<feature type="domain" description="ABC transporter" evidence="3">
    <location>
        <begin position="6"/>
        <end position="241"/>
    </location>
</feature>
<feature type="domain" description="ABC transporter" evidence="3">
    <location>
        <begin position="250"/>
        <end position="479"/>
    </location>
</feature>
<keyword evidence="5" id="KW-1185">Reference proteome</keyword>
<evidence type="ECO:0000259" key="3">
    <source>
        <dbReference type="PROSITE" id="PS50893"/>
    </source>
</evidence>
<dbReference type="SUPFAM" id="SSF52540">
    <property type="entry name" value="P-loop containing nucleoside triphosphate hydrolases"/>
    <property type="match status" value="2"/>
</dbReference>
<keyword evidence="1" id="KW-0547">Nucleotide-binding</keyword>
<dbReference type="KEGG" id="csh:Closa_1911"/>
<reference evidence="4" key="1">
    <citation type="submission" date="2010-07" db="EMBL/GenBank/DDBJ databases">
        <title>Complete sequence of Clostridium saccharolyticum WM1.</title>
        <authorList>
            <consortium name="US DOE Joint Genome Institute"/>
            <person name="Lucas S."/>
            <person name="Copeland A."/>
            <person name="Lapidus A."/>
            <person name="Cheng J.-F."/>
            <person name="Bruce D."/>
            <person name="Goodwin L."/>
            <person name="Pitluck S."/>
            <person name="Chertkov O."/>
            <person name="Detter J.C."/>
            <person name="Han C."/>
            <person name="Tapia R."/>
            <person name="Land M."/>
            <person name="Hauser L."/>
            <person name="Chang Y.-J."/>
            <person name="Jeffries C."/>
            <person name="Kyrpides N."/>
            <person name="Ivanova N."/>
            <person name="Mikhailova N."/>
            <person name="Mouttaki H."/>
            <person name="Lin L."/>
            <person name="Zhou J."/>
            <person name="Hemme C.L."/>
            <person name="Woyke T."/>
        </authorList>
    </citation>
    <scope>NUCLEOTIDE SEQUENCE [LARGE SCALE GENOMIC DNA]</scope>
    <source>
        <strain evidence="4">WM1</strain>
    </source>
</reference>
<keyword evidence="2" id="KW-0067">ATP-binding</keyword>
<gene>
    <name evidence="4" type="ordered locus">Closa_1911</name>
</gene>
<dbReference type="GO" id="GO:0005524">
    <property type="term" value="F:ATP binding"/>
    <property type="evidence" value="ECO:0007669"/>
    <property type="project" value="UniProtKB-KW"/>
</dbReference>
<dbReference type="GO" id="GO:0016887">
    <property type="term" value="F:ATP hydrolysis activity"/>
    <property type="evidence" value="ECO:0007669"/>
    <property type="project" value="InterPro"/>
</dbReference>
<dbReference type="Gene3D" id="3.40.50.300">
    <property type="entry name" value="P-loop containing nucleotide triphosphate hydrolases"/>
    <property type="match status" value="2"/>
</dbReference>
<proteinExistence type="predicted"/>
<dbReference type="InterPro" id="IPR027417">
    <property type="entry name" value="P-loop_NTPase"/>
</dbReference>
<dbReference type="STRING" id="610130.Closa_1911"/>
<dbReference type="Proteomes" id="UP000001662">
    <property type="component" value="Chromosome"/>
</dbReference>
<dbReference type="RefSeq" id="WP_013272579.1">
    <property type="nucleotide sequence ID" value="NC_014376.1"/>
</dbReference>
<evidence type="ECO:0000256" key="1">
    <source>
        <dbReference type="ARBA" id="ARBA00022741"/>
    </source>
</evidence>
<dbReference type="PaxDb" id="610130-Closa_1911"/>
<dbReference type="eggNOG" id="COG1129">
    <property type="taxonomic scope" value="Bacteria"/>
</dbReference>
<keyword evidence="4" id="KW-0378">Hydrolase</keyword>